<dbReference type="PROSITE" id="PS50240">
    <property type="entry name" value="TRYPSIN_DOM"/>
    <property type="match status" value="1"/>
</dbReference>
<keyword evidence="5" id="KW-1185">Reference proteome</keyword>
<dbReference type="GO" id="GO:0006508">
    <property type="term" value="P:proteolysis"/>
    <property type="evidence" value="ECO:0007669"/>
    <property type="project" value="InterPro"/>
</dbReference>
<dbReference type="EMBL" id="CAKOGL010000013">
    <property type="protein sequence ID" value="CAH2093413.1"/>
    <property type="molecule type" value="Genomic_DNA"/>
</dbReference>
<name>A0AAU9U2N3_EUPED</name>
<feature type="chain" id="PRO_5043953372" description="Peptidase S1 domain-containing protein" evidence="2">
    <location>
        <begin position="18"/>
        <end position="295"/>
    </location>
</feature>
<reference evidence="4" key="1">
    <citation type="submission" date="2022-03" db="EMBL/GenBank/DDBJ databases">
        <authorList>
            <person name="Tunstrom K."/>
        </authorList>
    </citation>
    <scope>NUCLEOTIDE SEQUENCE</scope>
</reference>
<keyword evidence="1" id="KW-1015">Disulfide bond</keyword>
<feature type="signal peptide" evidence="2">
    <location>
        <begin position="1"/>
        <end position="17"/>
    </location>
</feature>
<sequence>MLTAYIVGLLVFGLVQAYPSPAELEPAYVSDNINSRVVGGWEATEGQFPYQVNIRLVANNGAVYSCGGSVIHKNWVLTAAQCTANRIKYLIRFGVVELVRPTLILEETSENNFLHPGYNPNLSGVQGDDIAMIRLSRDLPFGPTIQPIRLQNSEQMNRNYAGDILTVSGFGLTQDIWHGGTVSSVLRWVYLRGISNAQCRIIYFSVHPQTVCAMYYNNTIQSACQGDTGGPLTIVDEDGELTQIGIVSFGAVYGCSSPFPSAFVRPGHYHDWIYDVTGIDLDWSSSPRLLRSHEE</sequence>
<evidence type="ECO:0000259" key="3">
    <source>
        <dbReference type="PROSITE" id="PS50240"/>
    </source>
</evidence>
<dbReference type="SMART" id="SM00020">
    <property type="entry name" value="Tryp_SPc"/>
    <property type="match status" value="1"/>
</dbReference>
<evidence type="ECO:0000313" key="5">
    <source>
        <dbReference type="Proteomes" id="UP001153954"/>
    </source>
</evidence>
<dbReference type="InterPro" id="IPR001314">
    <property type="entry name" value="Peptidase_S1A"/>
</dbReference>
<proteinExistence type="predicted"/>
<dbReference type="InterPro" id="IPR001254">
    <property type="entry name" value="Trypsin_dom"/>
</dbReference>
<dbReference type="PANTHER" id="PTHR24250">
    <property type="entry name" value="CHYMOTRYPSIN-RELATED"/>
    <property type="match status" value="1"/>
</dbReference>
<evidence type="ECO:0000313" key="4">
    <source>
        <dbReference type="EMBL" id="CAH2093413.1"/>
    </source>
</evidence>
<dbReference type="PRINTS" id="PR00722">
    <property type="entry name" value="CHYMOTRYPSIN"/>
</dbReference>
<dbReference type="CDD" id="cd00190">
    <property type="entry name" value="Tryp_SPc"/>
    <property type="match status" value="1"/>
</dbReference>
<accession>A0AAU9U2N3</accession>
<organism evidence="4 5">
    <name type="scientific">Euphydryas editha</name>
    <name type="common">Edith's checkerspot</name>
    <dbReference type="NCBI Taxonomy" id="104508"/>
    <lineage>
        <taxon>Eukaryota</taxon>
        <taxon>Metazoa</taxon>
        <taxon>Ecdysozoa</taxon>
        <taxon>Arthropoda</taxon>
        <taxon>Hexapoda</taxon>
        <taxon>Insecta</taxon>
        <taxon>Pterygota</taxon>
        <taxon>Neoptera</taxon>
        <taxon>Endopterygota</taxon>
        <taxon>Lepidoptera</taxon>
        <taxon>Glossata</taxon>
        <taxon>Ditrysia</taxon>
        <taxon>Papilionoidea</taxon>
        <taxon>Nymphalidae</taxon>
        <taxon>Nymphalinae</taxon>
        <taxon>Euphydryas</taxon>
    </lineage>
</organism>
<dbReference type="Proteomes" id="UP001153954">
    <property type="component" value="Unassembled WGS sequence"/>
</dbReference>
<dbReference type="AlphaFoldDB" id="A0AAU9U2N3"/>
<protein>
    <recommendedName>
        <fullName evidence="3">Peptidase S1 domain-containing protein</fullName>
    </recommendedName>
</protein>
<dbReference type="InterPro" id="IPR043504">
    <property type="entry name" value="Peptidase_S1_PA_chymotrypsin"/>
</dbReference>
<feature type="domain" description="Peptidase S1" evidence="3">
    <location>
        <begin position="37"/>
        <end position="278"/>
    </location>
</feature>
<gene>
    <name evidence="4" type="ORF">EEDITHA_LOCUS9084</name>
</gene>
<dbReference type="GO" id="GO:0004252">
    <property type="term" value="F:serine-type endopeptidase activity"/>
    <property type="evidence" value="ECO:0007669"/>
    <property type="project" value="InterPro"/>
</dbReference>
<comment type="caution">
    <text evidence="4">The sequence shown here is derived from an EMBL/GenBank/DDBJ whole genome shotgun (WGS) entry which is preliminary data.</text>
</comment>
<dbReference type="SUPFAM" id="SSF50494">
    <property type="entry name" value="Trypsin-like serine proteases"/>
    <property type="match status" value="1"/>
</dbReference>
<dbReference type="Gene3D" id="2.40.10.10">
    <property type="entry name" value="Trypsin-like serine proteases"/>
    <property type="match status" value="1"/>
</dbReference>
<evidence type="ECO:0000256" key="2">
    <source>
        <dbReference type="SAM" id="SignalP"/>
    </source>
</evidence>
<dbReference type="PANTHER" id="PTHR24250:SF50">
    <property type="entry name" value="PEPTIDASE S1 DOMAIN-CONTAINING PROTEIN"/>
    <property type="match status" value="1"/>
</dbReference>
<dbReference type="Pfam" id="PF00089">
    <property type="entry name" value="Trypsin"/>
    <property type="match status" value="1"/>
</dbReference>
<dbReference type="InterPro" id="IPR009003">
    <property type="entry name" value="Peptidase_S1_PA"/>
</dbReference>
<evidence type="ECO:0000256" key="1">
    <source>
        <dbReference type="ARBA" id="ARBA00023157"/>
    </source>
</evidence>
<keyword evidence="2" id="KW-0732">Signal</keyword>